<feature type="transmembrane region" description="Helical" evidence="1">
    <location>
        <begin position="41"/>
        <end position="63"/>
    </location>
</feature>
<proteinExistence type="predicted"/>
<gene>
    <name evidence="2" type="ORF">EKD16_04365</name>
</gene>
<reference evidence="2 3" key="1">
    <citation type="submission" date="2019-02" db="EMBL/GenBank/DDBJ databases">
        <authorList>
            <person name="Khodamoradi S."/>
            <person name="Hahnke R.L."/>
            <person name="Kaempfer P."/>
            <person name="Schumann P."/>
            <person name="Rohde M."/>
            <person name="Steinert M."/>
            <person name="Luzhetskyy A."/>
            <person name="Wink J."/>
            <person name="Ruckert C."/>
        </authorList>
    </citation>
    <scope>NUCLEOTIDE SEQUENCE [LARGE SCALE GENOMIC DNA]</scope>
    <source>
        <strain evidence="2 3">M2</strain>
    </source>
</reference>
<organism evidence="2 3">
    <name type="scientific">Streptomonospora litoralis</name>
    <dbReference type="NCBI Taxonomy" id="2498135"/>
    <lineage>
        <taxon>Bacteria</taxon>
        <taxon>Bacillati</taxon>
        <taxon>Actinomycetota</taxon>
        <taxon>Actinomycetes</taxon>
        <taxon>Streptosporangiales</taxon>
        <taxon>Nocardiopsidaceae</taxon>
        <taxon>Streptomonospora</taxon>
    </lineage>
</organism>
<evidence type="ECO:0008006" key="4">
    <source>
        <dbReference type="Google" id="ProtNLM"/>
    </source>
</evidence>
<evidence type="ECO:0000313" key="2">
    <source>
        <dbReference type="EMBL" id="QBI52681.1"/>
    </source>
</evidence>
<keyword evidence="1" id="KW-0472">Membrane</keyword>
<keyword evidence="1" id="KW-1133">Transmembrane helix</keyword>
<dbReference type="AlphaFoldDB" id="A0A4P6Q0I5"/>
<feature type="transmembrane region" description="Helical" evidence="1">
    <location>
        <begin position="97"/>
        <end position="123"/>
    </location>
</feature>
<accession>A0A4P6Q0I5</accession>
<sequence length="135" mass="13453">MSSRPVTVTLAAAVQALVTAALAVGGGYVLVETLLGRAADAGAALPLTVLALLAAGAAGYCAWGLLRLHEWARTPVLLTQIFVLVVAYYMATSGQYAAAAAMAAVAAVGLVLVLAPTTTAALFPDGGRRGGRSEG</sequence>
<protein>
    <recommendedName>
        <fullName evidence="4">Integral membrane protein</fullName>
    </recommendedName>
</protein>
<dbReference type="KEGG" id="strr:EKD16_04365"/>
<keyword evidence="1" id="KW-0812">Transmembrane</keyword>
<keyword evidence="3" id="KW-1185">Reference proteome</keyword>
<dbReference type="EMBL" id="CP036455">
    <property type="protein sequence ID" value="QBI52681.1"/>
    <property type="molecule type" value="Genomic_DNA"/>
</dbReference>
<dbReference type="Proteomes" id="UP000292235">
    <property type="component" value="Chromosome"/>
</dbReference>
<dbReference type="OrthoDB" id="3431631at2"/>
<evidence type="ECO:0000313" key="3">
    <source>
        <dbReference type="Proteomes" id="UP000292235"/>
    </source>
</evidence>
<name>A0A4P6Q0I5_9ACTN</name>
<feature type="transmembrane region" description="Helical" evidence="1">
    <location>
        <begin position="75"/>
        <end position="91"/>
    </location>
</feature>
<evidence type="ECO:0000256" key="1">
    <source>
        <dbReference type="SAM" id="Phobius"/>
    </source>
</evidence>
<dbReference type="RefSeq" id="WP_131097192.1">
    <property type="nucleotide sequence ID" value="NZ_CP036455.1"/>
</dbReference>